<evidence type="ECO:0000256" key="3">
    <source>
        <dbReference type="ARBA" id="ARBA00022840"/>
    </source>
</evidence>
<dbReference type="GeneID" id="24800589"/>
<dbReference type="Pfam" id="PF01695">
    <property type="entry name" value="IstB_IS21"/>
    <property type="match status" value="1"/>
</dbReference>
<dbReference type="KEGG" id="mbar:MSBR2_1604"/>
<proteinExistence type="inferred from homology"/>
<dbReference type="SMART" id="SM00382">
    <property type="entry name" value="AAA"/>
    <property type="match status" value="1"/>
</dbReference>
<dbReference type="GO" id="GO:0006260">
    <property type="term" value="P:DNA replication"/>
    <property type="evidence" value="ECO:0007669"/>
    <property type="project" value="TreeGrafter"/>
</dbReference>
<sequence length="257" mass="29554">MNNFSYERLHSNLQYLKLNTIEELLDNCLEIAARDSKTTMEVLDYLFEQEKKHREAVAIERRMKSAVFPVKKTLEEFDFEFQKSIDKKVIEDLATLRFVHNSENVVFLGPPGVGKSHLAIALGIEAVKAGISVYFTNTGNLIERLKTANREGMLEKKLRNLTKYKVLIIDEIGYLPFDEEGAHCLFQLISRRYEKSSTILTSNKSYGEWGEIFKDNVIAAAVLDRILHHCTTINIKGESYRLKERKKQGIKTGNMCQ</sequence>
<dbReference type="InterPro" id="IPR047661">
    <property type="entry name" value="IstB"/>
</dbReference>
<comment type="similarity">
    <text evidence="1">Belongs to the IS21/IS1162 putative ATP-binding protein family.</text>
</comment>
<dbReference type="CDD" id="cd00009">
    <property type="entry name" value="AAA"/>
    <property type="match status" value="1"/>
</dbReference>
<dbReference type="SUPFAM" id="SSF52540">
    <property type="entry name" value="P-loop containing nucleoside triphosphate hydrolases"/>
    <property type="match status" value="1"/>
</dbReference>
<dbReference type="Proteomes" id="UP000033079">
    <property type="component" value="Chromosome"/>
</dbReference>
<dbReference type="NCBIfam" id="NF038214">
    <property type="entry name" value="IS21_help_AAA"/>
    <property type="match status" value="1"/>
</dbReference>
<keyword evidence="2" id="KW-0547">Nucleotide-binding</keyword>
<feature type="domain" description="AAA+ ATPase" evidence="4">
    <location>
        <begin position="101"/>
        <end position="234"/>
    </location>
</feature>
<dbReference type="PATRIC" id="fig|1434106.5.peg.2061"/>
<dbReference type="RefSeq" id="WP_048119619.1">
    <property type="nucleotide sequence ID" value="NZ_CP009530.1"/>
</dbReference>
<dbReference type="InterPro" id="IPR003593">
    <property type="entry name" value="AAA+_ATPase"/>
</dbReference>
<dbReference type="InterPro" id="IPR028350">
    <property type="entry name" value="DNAC/IstB-like"/>
</dbReference>
<evidence type="ECO:0000259" key="4">
    <source>
        <dbReference type="SMART" id="SM00382"/>
    </source>
</evidence>
<evidence type="ECO:0000256" key="1">
    <source>
        <dbReference type="ARBA" id="ARBA00008059"/>
    </source>
</evidence>
<dbReference type="GO" id="GO:0005524">
    <property type="term" value="F:ATP binding"/>
    <property type="evidence" value="ECO:0007669"/>
    <property type="project" value="UniProtKB-KW"/>
</dbReference>
<dbReference type="AlphaFoldDB" id="A0A0E3R1R0"/>
<gene>
    <name evidence="5" type="ORF">MSBR2_1604</name>
</gene>
<evidence type="ECO:0000256" key="2">
    <source>
        <dbReference type="ARBA" id="ARBA00022741"/>
    </source>
</evidence>
<dbReference type="InterPro" id="IPR027417">
    <property type="entry name" value="P-loop_NTPase"/>
</dbReference>
<dbReference type="PANTHER" id="PTHR30050:SF4">
    <property type="entry name" value="ATP-BINDING PROTEIN RV3427C IN INSERTION SEQUENCE-RELATED"/>
    <property type="match status" value="1"/>
</dbReference>
<keyword evidence="3" id="KW-0067">ATP-binding</keyword>
<evidence type="ECO:0000313" key="5">
    <source>
        <dbReference type="EMBL" id="AKB58120.1"/>
    </source>
</evidence>
<organism evidence="5 6">
    <name type="scientific">Methanosarcina barkeri 227</name>
    <dbReference type="NCBI Taxonomy" id="1434106"/>
    <lineage>
        <taxon>Archaea</taxon>
        <taxon>Methanobacteriati</taxon>
        <taxon>Methanobacteriota</taxon>
        <taxon>Stenosarchaea group</taxon>
        <taxon>Methanomicrobia</taxon>
        <taxon>Methanosarcinales</taxon>
        <taxon>Methanosarcinaceae</taxon>
        <taxon>Methanosarcina</taxon>
    </lineage>
</organism>
<dbReference type="HOGENOM" id="CLU_062999_1_1_2"/>
<dbReference type="PANTHER" id="PTHR30050">
    <property type="entry name" value="CHROMOSOMAL REPLICATION INITIATOR PROTEIN DNAA"/>
    <property type="match status" value="1"/>
</dbReference>
<dbReference type="Gene3D" id="3.40.50.300">
    <property type="entry name" value="P-loop containing nucleotide triphosphate hydrolases"/>
    <property type="match status" value="1"/>
</dbReference>
<name>A0A0E3R1R0_METBA</name>
<dbReference type="FunFam" id="3.40.50.300:FF:000606">
    <property type="entry name" value="IS100 transposase orfB"/>
    <property type="match status" value="1"/>
</dbReference>
<dbReference type="InterPro" id="IPR002611">
    <property type="entry name" value="IstB_ATP-bd"/>
</dbReference>
<reference evidence="5 6" key="1">
    <citation type="submission" date="2014-07" db="EMBL/GenBank/DDBJ databases">
        <title>Methanogenic archaea and the global carbon cycle.</title>
        <authorList>
            <person name="Henriksen J.R."/>
            <person name="Luke J."/>
            <person name="Reinhart S."/>
            <person name="Benedict M.N."/>
            <person name="Youngblut N.D."/>
            <person name="Metcalf M.E."/>
            <person name="Whitaker R.J."/>
            <person name="Metcalf W.W."/>
        </authorList>
    </citation>
    <scope>NUCLEOTIDE SEQUENCE [LARGE SCALE GENOMIC DNA]</scope>
    <source>
        <strain evidence="5 6">227</strain>
    </source>
</reference>
<protein>
    <submittedName>
        <fullName evidence="5">Mobile element protein</fullName>
    </submittedName>
</protein>
<dbReference type="EMBL" id="CP009530">
    <property type="protein sequence ID" value="AKB58120.1"/>
    <property type="molecule type" value="Genomic_DNA"/>
</dbReference>
<evidence type="ECO:0000313" key="6">
    <source>
        <dbReference type="Proteomes" id="UP000033079"/>
    </source>
</evidence>
<accession>A0A0E3R1R0</accession>
<dbReference type="PIRSF" id="PIRSF003073">
    <property type="entry name" value="DNAC_TnpB_IstB"/>
    <property type="match status" value="1"/>
</dbReference>